<accession>A0ABD7AGP3</accession>
<dbReference type="RefSeq" id="WP_101972486.1">
    <property type="nucleotide sequence ID" value="NZ_CP055315.1"/>
</dbReference>
<dbReference type="Gene3D" id="1.10.530.10">
    <property type="match status" value="1"/>
</dbReference>
<evidence type="ECO:0000259" key="3">
    <source>
        <dbReference type="Pfam" id="PF01464"/>
    </source>
</evidence>
<protein>
    <submittedName>
        <fullName evidence="4">Lytic transglycosylase domain-containing protein</fullName>
    </submittedName>
</protein>
<dbReference type="SUPFAM" id="SSF53955">
    <property type="entry name" value="Lysozyme-like"/>
    <property type="match status" value="1"/>
</dbReference>
<evidence type="ECO:0000313" key="4">
    <source>
        <dbReference type="EMBL" id="QLO51983.1"/>
    </source>
</evidence>
<proteinExistence type="inferred from homology"/>
<evidence type="ECO:0000313" key="5">
    <source>
        <dbReference type="Proteomes" id="UP000510937"/>
    </source>
</evidence>
<dbReference type="CDD" id="cd00254">
    <property type="entry name" value="LT-like"/>
    <property type="match status" value="1"/>
</dbReference>
<reference evidence="5" key="1">
    <citation type="submission" date="2020-06" db="EMBL/GenBank/DDBJ databases">
        <title>REHAB project genomes.</title>
        <authorList>
            <person name="Shaw L.P."/>
        </authorList>
    </citation>
    <scope>NUCLEOTIDE SEQUENCE [LARGE SCALE GENOMIC DNA]</scope>
    <source>
        <strain evidence="5">RHBSTW-00555</strain>
    </source>
</reference>
<dbReference type="Proteomes" id="UP000510937">
    <property type="component" value="Chromosome"/>
</dbReference>
<name>A0ABD7AGP3_9ENTR</name>
<feature type="coiled-coil region" evidence="2">
    <location>
        <begin position="21"/>
        <end position="51"/>
    </location>
</feature>
<organism evidence="4 5">
    <name type="scientific">Klebsiella grimontii</name>
    <dbReference type="NCBI Taxonomy" id="2058152"/>
    <lineage>
        <taxon>Bacteria</taxon>
        <taxon>Pseudomonadati</taxon>
        <taxon>Pseudomonadota</taxon>
        <taxon>Gammaproteobacteria</taxon>
        <taxon>Enterobacterales</taxon>
        <taxon>Enterobacteriaceae</taxon>
        <taxon>Klebsiella/Raoultella group</taxon>
        <taxon>Klebsiella</taxon>
    </lineage>
</organism>
<comment type="similarity">
    <text evidence="1">Belongs to the transglycosylase Slt family.</text>
</comment>
<gene>
    <name evidence="4" type="ORF">HV234_10875</name>
</gene>
<dbReference type="EMBL" id="CP055315">
    <property type="protein sequence ID" value="QLO51983.1"/>
    <property type="molecule type" value="Genomic_DNA"/>
</dbReference>
<keyword evidence="2" id="KW-0175">Coiled coil</keyword>
<evidence type="ECO:0000256" key="1">
    <source>
        <dbReference type="ARBA" id="ARBA00007734"/>
    </source>
</evidence>
<dbReference type="InterPro" id="IPR008258">
    <property type="entry name" value="Transglycosylase_SLT_dom_1"/>
</dbReference>
<dbReference type="PANTHER" id="PTHR37423">
    <property type="entry name" value="SOLUBLE LYTIC MUREIN TRANSGLYCOSYLASE-RELATED"/>
    <property type="match status" value="1"/>
</dbReference>
<dbReference type="AlphaFoldDB" id="A0ABD7AGP3"/>
<sequence>MAATVIDALLVTLGLDTSQFRKGQQEVSDDLKKQREDAKNTAKEMAEQGKKAASFFSSIKTELLALTGVTVTAGGLMSLVKNTTSSLMDLSIQSKALGMTARELDGFGKAAESAGSSFERITAALQGFQAAKQGSLFGDTSSPIFSGMRMLTALTGDTFDVYSKDAKSLARSYLESLRKVKDPNIRRQIGAMGGFDDATIQRNQEGRFLPDVDRLTKSSGITDASVKGAKEFTEAWVVLNQNLETTKNQFYTFLIPYVREFNGVLLQLSNWMKSHPDEMRQKVESFFGAIESGAKVADNAARSVGGWENAIKLLIGLKVATWVMGITKAFTGLFALTPPAWFVAASAVGVGAYQNISNAATKADHTDSLWESIKQRWSAGGWYNNQQNIQAVSPEQRKKDQDERSFWESTKNLLSQAVNALISPAGAASMQPNIVGGYQPNVPLNAQAARLGAKGKAFLQAMAGEFGALEGKYGLPAGLLSSVAATESGGDPFAVSPKGAKGPFQFMDGTARDLGLKGMDVYDPHKSADAAARYLRYLLDATGGDLEKTLASYNWGLGNVQKKGMDNLPSETRNYVPKVMAGMRPGAGMAVDRAMPGQAGGVYNFYGTKITTQAQNVEQLTSDIKKHGDNRVMLMAGYSGQ</sequence>
<dbReference type="InterPro" id="IPR023346">
    <property type="entry name" value="Lysozyme-like_dom_sf"/>
</dbReference>
<dbReference type="Pfam" id="PF01464">
    <property type="entry name" value="SLT"/>
    <property type="match status" value="1"/>
</dbReference>
<evidence type="ECO:0000256" key="2">
    <source>
        <dbReference type="SAM" id="Coils"/>
    </source>
</evidence>
<dbReference type="PANTHER" id="PTHR37423:SF2">
    <property type="entry name" value="MEMBRANE-BOUND LYTIC MUREIN TRANSGLYCOSYLASE C"/>
    <property type="match status" value="1"/>
</dbReference>
<feature type="domain" description="Transglycosylase SLT" evidence="3">
    <location>
        <begin position="469"/>
        <end position="566"/>
    </location>
</feature>